<dbReference type="Proteomes" id="UP001197974">
    <property type="component" value="Chromosome"/>
</dbReference>
<proteinExistence type="predicted"/>
<evidence type="ECO:0000313" key="1">
    <source>
        <dbReference type="EMBL" id="WLR41626.1"/>
    </source>
</evidence>
<dbReference type="RefSeq" id="WP_226542675.1">
    <property type="nucleotide sequence ID" value="NZ_CP129013.1"/>
</dbReference>
<reference evidence="1 2" key="1">
    <citation type="submission" date="2023-06" db="EMBL/GenBank/DDBJ databases">
        <title>Five Gram-positive bacteria isolated from mangrove sediments in Shenzhen, Guangdong, China.</title>
        <authorList>
            <person name="Yu S."/>
            <person name="Zheng W."/>
            <person name="Huang Y."/>
        </authorList>
    </citation>
    <scope>NUCLEOTIDE SEQUENCE [LARGE SCALE GENOMIC DNA]</scope>
    <source>
        <strain evidence="1 2">SaN35-3</strain>
    </source>
</reference>
<organism evidence="1 2">
    <name type="scientific">Bacillus carboniphilus</name>
    <dbReference type="NCBI Taxonomy" id="86663"/>
    <lineage>
        <taxon>Bacteria</taxon>
        <taxon>Bacillati</taxon>
        <taxon>Bacillota</taxon>
        <taxon>Bacilli</taxon>
        <taxon>Bacillales</taxon>
        <taxon>Bacillaceae</taxon>
        <taxon>Bacillus</taxon>
    </lineage>
</organism>
<accession>A0ABY9JVB7</accession>
<name>A0ABY9JVB7_9BACI</name>
<gene>
    <name evidence="1" type="ORF">LC087_12130</name>
</gene>
<sequence length="89" mass="10980">MMQDIYDRRLITFVKKIYREVLLENGLHIENESYYKDFYYLLMDHTSMMLAWEIEKYFLGYTSEKRIKEIVDFKMGMIKDATNEWSVKQ</sequence>
<keyword evidence="2" id="KW-1185">Reference proteome</keyword>
<protein>
    <submittedName>
        <fullName evidence="1">Uncharacterized protein</fullName>
    </submittedName>
</protein>
<dbReference type="EMBL" id="CP129013">
    <property type="protein sequence ID" value="WLR41626.1"/>
    <property type="molecule type" value="Genomic_DNA"/>
</dbReference>
<evidence type="ECO:0000313" key="2">
    <source>
        <dbReference type="Proteomes" id="UP001197974"/>
    </source>
</evidence>